<dbReference type="InterPro" id="IPR021848">
    <property type="entry name" value="HODM_asu-like"/>
</dbReference>
<evidence type="ECO:0000313" key="2">
    <source>
        <dbReference type="Proteomes" id="UP000005307"/>
    </source>
</evidence>
<keyword evidence="2" id="KW-1185">Reference proteome</keyword>
<gene>
    <name evidence="1" type="ORF">OAN307_c20500</name>
</gene>
<dbReference type="eggNOG" id="ENOG502Z7ZS">
    <property type="taxonomic scope" value="Bacteria"/>
</dbReference>
<proteinExistence type="predicted"/>
<dbReference type="STRING" id="391626.OAN307_c20500"/>
<dbReference type="EMBL" id="CP003740">
    <property type="protein sequence ID" value="AGI67688.1"/>
    <property type="molecule type" value="Genomic_DNA"/>
</dbReference>
<accession>M9R7E2</accession>
<evidence type="ECO:0000313" key="1">
    <source>
        <dbReference type="EMBL" id="AGI67688.1"/>
    </source>
</evidence>
<organism evidence="1 2">
    <name type="scientific">Octadecabacter antarcticus 307</name>
    <dbReference type="NCBI Taxonomy" id="391626"/>
    <lineage>
        <taxon>Bacteria</taxon>
        <taxon>Pseudomonadati</taxon>
        <taxon>Pseudomonadota</taxon>
        <taxon>Alphaproteobacteria</taxon>
        <taxon>Rhodobacterales</taxon>
        <taxon>Roseobacteraceae</taxon>
        <taxon>Octadecabacter</taxon>
    </lineage>
</organism>
<dbReference type="OrthoDB" id="5242510at2"/>
<dbReference type="Pfam" id="PF11927">
    <property type="entry name" value="HODM_asu-like"/>
    <property type="match status" value="1"/>
</dbReference>
<dbReference type="Proteomes" id="UP000005307">
    <property type="component" value="Chromosome"/>
</dbReference>
<dbReference type="KEGG" id="oat:OAN307_c20500"/>
<reference evidence="1 2" key="1">
    <citation type="journal article" date="2013" name="PLoS ONE">
        <title>Poles Apart: Arctic and Antarctic Octadecabacter strains Share High Genome Plasticity and a New Type of Xanthorhodopsin.</title>
        <authorList>
            <person name="Vollmers J."/>
            <person name="Voget S."/>
            <person name="Dietrich S."/>
            <person name="Gollnow K."/>
            <person name="Smits M."/>
            <person name="Meyer K."/>
            <person name="Brinkhoff T."/>
            <person name="Simon M."/>
            <person name="Daniel R."/>
        </authorList>
    </citation>
    <scope>NUCLEOTIDE SEQUENCE [LARGE SCALE GENOMIC DNA]</scope>
    <source>
        <strain evidence="1 2">307</strain>
    </source>
</reference>
<dbReference type="HOGENOM" id="CLU_025462_1_0_5"/>
<dbReference type="AlphaFoldDB" id="M9R7E2"/>
<dbReference type="RefSeq" id="WP_015499711.1">
    <property type="nucleotide sequence ID" value="NC_020911.1"/>
</dbReference>
<name>M9R7E2_9RHOB</name>
<protein>
    <recommendedName>
        <fullName evidence="3">DUF3445 domain-containing protein</fullName>
    </recommendedName>
</protein>
<sequence>MNEIRTPILQDKLPPGQAEVAAARLPSMRPVVGPWLTFDGAYGAQMALRRRLLQSCEADVYAQTLDGLAAAVGFVAAALDALPAGFVRTGDHVRCPDGHRAVIDWNAPLRSIGAVLQQDVCILERRGHEHVLSGAVLCFPASWTLAQKIGKPLIKIHNPVADYDSAIATRVQRLFDGAQEGRPMWRANLLRYNEAHLHQPRRENDPRPVVQPDAPYLRSERQTVLRLPQPDAVAFVIHTTVVAADAPDARD</sequence>
<evidence type="ECO:0008006" key="3">
    <source>
        <dbReference type="Google" id="ProtNLM"/>
    </source>
</evidence>